<dbReference type="EMBL" id="BAAAMU010000203">
    <property type="protein sequence ID" value="GAA1694620.1"/>
    <property type="molecule type" value="Genomic_DNA"/>
</dbReference>
<name>A0ABN2HWE9_9ACTN</name>
<gene>
    <name evidence="2" type="ORF">GCM10009733_107960</name>
</gene>
<reference evidence="2 3" key="1">
    <citation type="journal article" date="2019" name="Int. J. Syst. Evol. Microbiol.">
        <title>The Global Catalogue of Microorganisms (GCM) 10K type strain sequencing project: providing services to taxonomists for standard genome sequencing and annotation.</title>
        <authorList>
            <consortium name="The Broad Institute Genomics Platform"/>
            <consortium name="The Broad Institute Genome Sequencing Center for Infectious Disease"/>
            <person name="Wu L."/>
            <person name="Ma J."/>
        </authorList>
    </citation>
    <scope>NUCLEOTIDE SEQUENCE [LARGE SCALE GENOMIC DNA]</scope>
    <source>
        <strain evidence="2 3">JCM 13929</strain>
    </source>
</reference>
<evidence type="ECO:0000313" key="2">
    <source>
        <dbReference type="EMBL" id="GAA1694620.1"/>
    </source>
</evidence>
<comment type="caution">
    <text evidence="2">The sequence shown here is derived from an EMBL/GenBank/DDBJ whole genome shotgun (WGS) entry which is preliminary data.</text>
</comment>
<accession>A0ABN2HWE9</accession>
<sequence>MAGEQKFAVKIADGGTMVIVAEPVGGTLVSSKDIVAELSEITASVERVSREALQAVRRAGPTKGTVELGFGLAVESGHVVAMLGKGRGEATIKVTLEWAAADMEGARDAAAGRDR</sequence>
<dbReference type="NCBIfam" id="NF041216">
    <property type="entry name" value="CU044_2847_fam"/>
    <property type="match status" value="1"/>
</dbReference>
<keyword evidence="3" id="KW-1185">Reference proteome</keyword>
<dbReference type="Pfam" id="PF19493">
    <property type="entry name" value="Trypco1"/>
    <property type="match status" value="1"/>
</dbReference>
<organism evidence="2 3">
    <name type="scientific">Nonomuraea maheshkhaliensis</name>
    <dbReference type="NCBI Taxonomy" id="419590"/>
    <lineage>
        <taxon>Bacteria</taxon>
        <taxon>Bacillati</taxon>
        <taxon>Actinomycetota</taxon>
        <taxon>Actinomycetes</taxon>
        <taxon>Streptosporangiales</taxon>
        <taxon>Streptosporangiaceae</taxon>
        <taxon>Nonomuraea</taxon>
    </lineage>
</organism>
<feature type="domain" description="Trypsin-co-occurring" evidence="1">
    <location>
        <begin position="27"/>
        <end position="99"/>
    </location>
</feature>
<dbReference type="Proteomes" id="UP001500064">
    <property type="component" value="Unassembled WGS sequence"/>
</dbReference>
<dbReference type="InterPro" id="IPR045794">
    <property type="entry name" value="Trypco1"/>
</dbReference>
<proteinExistence type="predicted"/>
<evidence type="ECO:0000259" key="1">
    <source>
        <dbReference type="Pfam" id="PF19493"/>
    </source>
</evidence>
<dbReference type="RefSeq" id="WP_346115122.1">
    <property type="nucleotide sequence ID" value="NZ_BAAAMU010000203.1"/>
</dbReference>
<protein>
    <recommendedName>
        <fullName evidence="1">Trypsin-co-occurring domain-containing protein</fullName>
    </recommendedName>
</protein>
<evidence type="ECO:0000313" key="3">
    <source>
        <dbReference type="Proteomes" id="UP001500064"/>
    </source>
</evidence>